<protein>
    <submittedName>
        <fullName evidence="2">Flavin reductase family protein</fullName>
    </submittedName>
</protein>
<feature type="domain" description="Flavin reductase like" evidence="1">
    <location>
        <begin position="20"/>
        <end position="176"/>
    </location>
</feature>
<dbReference type="InterPro" id="IPR002563">
    <property type="entry name" value="Flavin_Rdtase-like_dom"/>
</dbReference>
<dbReference type="Gene3D" id="2.30.110.10">
    <property type="entry name" value="Electron Transport, Fmn-binding Protein, Chain A"/>
    <property type="match status" value="1"/>
</dbReference>
<comment type="caution">
    <text evidence="2">The sequence shown here is derived from an EMBL/GenBank/DDBJ whole genome shotgun (WGS) entry which is preliminary data.</text>
</comment>
<evidence type="ECO:0000313" key="3">
    <source>
        <dbReference type="Proteomes" id="UP000643405"/>
    </source>
</evidence>
<accession>A0A8J6U3C9</accession>
<dbReference type="AlphaFoldDB" id="A0A8J6U3C9"/>
<proteinExistence type="predicted"/>
<name>A0A8J6U3C9_9HYPH</name>
<dbReference type="RefSeq" id="WP_188165794.1">
    <property type="nucleotide sequence ID" value="NZ_JACVVX010000005.1"/>
</dbReference>
<evidence type="ECO:0000313" key="2">
    <source>
        <dbReference type="EMBL" id="MBD0416368.1"/>
    </source>
</evidence>
<dbReference type="SUPFAM" id="SSF50475">
    <property type="entry name" value="FMN-binding split barrel"/>
    <property type="match status" value="1"/>
</dbReference>
<dbReference type="Proteomes" id="UP000643405">
    <property type="component" value="Unassembled WGS sequence"/>
</dbReference>
<evidence type="ECO:0000259" key="1">
    <source>
        <dbReference type="SMART" id="SM00903"/>
    </source>
</evidence>
<keyword evidence="3" id="KW-1185">Reference proteome</keyword>
<sequence length="205" mass="22385">MFYRIEDGHGLPHDPLKAIVSPRPIGWISTRGKDGTVNLAPYSFFNMISGQPPLVFFSSEGVKHSAELARESGEFVANLVGRDLGIQMNASSIDAPNEVNEFDYSGLAMADCEVVSAPRVAEAPASLECKVTEIFHPKDIDGHPVQALVIVGQVVGVHIADGFLTPEGFFDTVKAGNMARLGYMDFSTVDKVFAMRRPRWSERES</sequence>
<organism evidence="2 3">
    <name type="scientific">Oryzicola mucosus</name>
    <dbReference type="NCBI Taxonomy" id="2767425"/>
    <lineage>
        <taxon>Bacteria</taxon>
        <taxon>Pseudomonadati</taxon>
        <taxon>Pseudomonadota</taxon>
        <taxon>Alphaproteobacteria</taxon>
        <taxon>Hyphomicrobiales</taxon>
        <taxon>Phyllobacteriaceae</taxon>
        <taxon>Oryzicola</taxon>
    </lineage>
</organism>
<gene>
    <name evidence="2" type="ORF">ICI42_17075</name>
</gene>
<dbReference type="PANTHER" id="PTHR43812:SF2">
    <property type="entry name" value="FLAVIN REDUCTASE LIKE DOMAIN-CONTAINING PROTEIN"/>
    <property type="match status" value="1"/>
</dbReference>
<reference evidence="2" key="1">
    <citation type="submission" date="2020-09" db="EMBL/GenBank/DDBJ databases">
        <title>Genome seq and assembly of Tianweitania sp.</title>
        <authorList>
            <person name="Chhetri G."/>
        </authorList>
    </citation>
    <scope>NUCLEOTIDE SEQUENCE</scope>
    <source>
        <strain evidence="2">Rool2</strain>
    </source>
</reference>
<dbReference type="InterPro" id="IPR012349">
    <property type="entry name" value="Split_barrel_FMN-bd"/>
</dbReference>
<dbReference type="SMART" id="SM00903">
    <property type="entry name" value="Flavin_Reduct"/>
    <property type="match status" value="1"/>
</dbReference>
<dbReference type="PANTHER" id="PTHR43812">
    <property type="entry name" value="BLR2425 PROTEIN"/>
    <property type="match status" value="1"/>
</dbReference>
<dbReference type="GO" id="GO:0016646">
    <property type="term" value="F:oxidoreductase activity, acting on the CH-NH group of donors, NAD or NADP as acceptor"/>
    <property type="evidence" value="ECO:0007669"/>
    <property type="project" value="UniProtKB-ARBA"/>
</dbReference>
<dbReference type="GO" id="GO:0010181">
    <property type="term" value="F:FMN binding"/>
    <property type="evidence" value="ECO:0007669"/>
    <property type="project" value="InterPro"/>
</dbReference>
<dbReference type="EMBL" id="JACVVX010000005">
    <property type="protein sequence ID" value="MBD0416368.1"/>
    <property type="molecule type" value="Genomic_DNA"/>
</dbReference>
<dbReference type="Pfam" id="PF01613">
    <property type="entry name" value="Flavin_Reduct"/>
    <property type="match status" value="1"/>
</dbReference>